<dbReference type="OrthoDB" id="1077582at2759"/>
<comment type="similarity">
    <text evidence="2">Belongs to the wax synthase family.</text>
</comment>
<name>A0A6J1K824_CUCMA</name>
<sequence length="369" mass="41402">MEDEIGNLLKVWISIWICLGYCYGVGKKIGEGFTRFLLIFPVICIFLYLPLKLHSLHLGGLTAFFVAWLANFKLLLFAAGQGPLATTGMSIAEFCAVASFPIKIKQILPQKSSEPAGNGGAATVIDPKSNQNHCESPFNYAVKILLVAALVKAYDYTHILHQKLVWFLLCFHIYFILDLSFAAASAAVSHGGTIELLPLFHHPYLSTSLQDFWGRRWNLAVTGILRPVAYRPAVSTATKLIGPRWAPLAGVAATFLVSAAMHELMFFYMSRQWPPPTWEVAAFFVLHGGCLAVEMVAKRLWIDAWKMPPLPAVVSVPVTVGFFFWTCFWLFFPPFINTCKADVRVVKEYEIFGAFLKNIYYGNKNIYLW</sequence>
<dbReference type="PANTHER" id="PTHR31595:SF46">
    <property type="entry name" value="ACYL-COA--STEROL O-ACYLTRANSFERASE 1"/>
    <property type="match status" value="1"/>
</dbReference>
<dbReference type="InterPro" id="IPR044851">
    <property type="entry name" value="Wax_synthase"/>
</dbReference>
<feature type="transmembrane region" description="Helical" evidence="9">
    <location>
        <begin position="7"/>
        <end position="26"/>
    </location>
</feature>
<gene>
    <name evidence="12" type="primary">LOC111493084</name>
</gene>
<keyword evidence="4 9" id="KW-0812">Transmembrane</keyword>
<evidence type="ECO:0000259" key="10">
    <source>
        <dbReference type="Pfam" id="PF13813"/>
    </source>
</evidence>
<dbReference type="PANTHER" id="PTHR31595">
    <property type="entry name" value="LONG-CHAIN-ALCOHOL O-FATTY-ACYLTRANSFERASE 3-RELATED"/>
    <property type="match status" value="1"/>
</dbReference>
<dbReference type="RefSeq" id="XP_022998457.1">
    <property type="nucleotide sequence ID" value="XM_023142689.1"/>
</dbReference>
<feature type="transmembrane region" description="Helical" evidence="9">
    <location>
        <begin position="58"/>
        <end position="78"/>
    </location>
</feature>
<dbReference type="AlphaFoldDB" id="A0A6J1K824"/>
<keyword evidence="7 9" id="KW-0472">Membrane</keyword>
<comment type="subcellular location">
    <subcellularLocation>
        <location evidence="1">Membrane</location>
        <topology evidence="1">Multi-pass membrane protein</topology>
    </subcellularLocation>
</comment>
<feature type="transmembrane region" description="Helical" evidence="9">
    <location>
        <begin position="280"/>
        <end position="297"/>
    </location>
</feature>
<dbReference type="KEGG" id="cmax:111493084"/>
<evidence type="ECO:0000256" key="9">
    <source>
        <dbReference type="SAM" id="Phobius"/>
    </source>
</evidence>
<keyword evidence="3" id="KW-0808">Transferase</keyword>
<keyword evidence="11" id="KW-1185">Reference proteome</keyword>
<evidence type="ECO:0000256" key="5">
    <source>
        <dbReference type="ARBA" id="ARBA00022989"/>
    </source>
</evidence>
<accession>A0A6J1K824</accession>
<feature type="domain" description="Wax synthase" evidence="10">
    <location>
        <begin position="198"/>
        <end position="285"/>
    </location>
</feature>
<keyword evidence="8" id="KW-0012">Acyltransferase</keyword>
<dbReference type="Proteomes" id="UP000504608">
    <property type="component" value="Unplaced"/>
</dbReference>
<organism evidence="11 12">
    <name type="scientific">Cucurbita maxima</name>
    <name type="common">Pumpkin</name>
    <name type="synonym">Winter squash</name>
    <dbReference type="NCBI Taxonomy" id="3661"/>
    <lineage>
        <taxon>Eukaryota</taxon>
        <taxon>Viridiplantae</taxon>
        <taxon>Streptophyta</taxon>
        <taxon>Embryophyta</taxon>
        <taxon>Tracheophyta</taxon>
        <taxon>Spermatophyta</taxon>
        <taxon>Magnoliopsida</taxon>
        <taxon>eudicotyledons</taxon>
        <taxon>Gunneridae</taxon>
        <taxon>Pentapetalae</taxon>
        <taxon>rosids</taxon>
        <taxon>fabids</taxon>
        <taxon>Cucurbitales</taxon>
        <taxon>Cucurbitaceae</taxon>
        <taxon>Cucurbiteae</taxon>
        <taxon>Cucurbita</taxon>
    </lineage>
</organism>
<feature type="transmembrane region" description="Helical" evidence="9">
    <location>
        <begin position="245"/>
        <end position="268"/>
    </location>
</feature>
<feature type="transmembrane region" description="Helical" evidence="9">
    <location>
        <begin position="32"/>
        <end position="51"/>
    </location>
</feature>
<reference evidence="12" key="1">
    <citation type="submission" date="2025-08" db="UniProtKB">
        <authorList>
            <consortium name="RefSeq"/>
        </authorList>
    </citation>
    <scope>IDENTIFICATION</scope>
    <source>
        <tissue evidence="12">Young leaves</tissue>
    </source>
</reference>
<keyword evidence="5 9" id="KW-1133">Transmembrane helix</keyword>
<dbReference type="GO" id="GO:0016020">
    <property type="term" value="C:membrane"/>
    <property type="evidence" value="ECO:0007669"/>
    <property type="project" value="UniProtKB-SubCell"/>
</dbReference>
<evidence type="ECO:0000256" key="6">
    <source>
        <dbReference type="ARBA" id="ARBA00023098"/>
    </source>
</evidence>
<keyword evidence="6" id="KW-0443">Lipid metabolism</keyword>
<proteinExistence type="inferred from homology"/>
<evidence type="ECO:0000313" key="12">
    <source>
        <dbReference type="RefSeq" id="XP_022998457.1"/>
    </source>
</evidence>
<evidence type="ECO:0000256" key="4">
    <source>
        <dbReference type="ARBA" id="ARBA00022692"/>
    </source>
</evidence>
<dbReference type="GO" id="GO:0006629">
    <property type="term" value="P:lipid metabolic process"/>
    <property type="evidence" value="ECO:0007669"/>
    <property type="project" value="UniProtKB-KW"/>
</dbReference>
<dbReference type="InterPro" id="IPR032805">
    <property type="entry name" value="Wax_synthase_dom"/>
</dbReference>
<dbReference type="Pfam" id="PF13813">
    <property type="entry name" value="MBOAT_2"/>
    <property type="match status" value="1"/>
</dbReference>
<evidence type="ECO:0000256" key="1">
    <source>
        <dbReference type="ARBA" id="ARBA00004141"/>
    </source>
</evidence>
<feature type="transmembrane region" description="Helical" evidence="9">
    <location>
        <begin position="164"/>
        <end position="188"/>
    </location>
</feature>
<evidence type="ECO:0000256" key="2">
    <source>
        <dbReference type="ARBA" id="ARBA00007282"/>
    </source>
</evidence>
<evidence type="ECO:0000256" key="7">
    <source>
        <dbReference type="ARBA" id="ARBA00023136"/>
    </source>
</evidence>
<evidence type="ECO:0000256" key="8">
    <source>
        <dbReference type="ARBA" id="ARBA00023315"/>
    </source>
</evidence>
<dbReference type="GO" id="GO:0008374">
    <property type="term" value="F:O-acyltransferase activity"/>
    <property type="evidence" value="ECO:0007669"/>
    <property type="project" value="InterPro"/>
</dbReference>
<feature type="transmembrane region" description="Helical" evidence="9">
    <location>
        <begin position="309"/>
        <end position="332"/>
    </location>
</feature>
<evidence type="ECO:0000256" key="3">
    <source>
        <dbReference type="ARBA" id="ARBA00022679"/>
    </source>
</evidence>
<dbReference type="GeneID" id="111493084"/>
<evidence type="ECO:0000313" key="11">
    <source>
        <dbReference type="Proteomes" id="UP000504608"/>
    </source>
</evidence>
<protein>
    <submittedName>
        <fullName evidence="12">Acyl-CoA--sterol O-acyltransferase 1-like</fullName>
    </submittedName>
</protein>